<evidence type="ECO:0000313" key="3">
    <source>
        <dbReference type="EMBL" id="XCG61934.1"/>
    </source>
</evidence>
<name>A0AAU8DIC0_9ACTN</name>
<reference evidence="3" key="1">
    <citation type="submission" date="2024-05" db="EMBL/GenBank/DDBJ databases">
        <authorList>
            <person name="Cai S.Y."/>
            <person name="Jin L.M."/>
            <person name="Li H.R."/>
        </authorList>
    </citation>
    <scope>NUCLEOTIDE SEQUENCE</scope>
    <source>
        <strain evidence="3">A5-74</strain>
    </source>
</reference>
<accession>A0AAU8DIC0</accession>
<dbReference type="SUPFAM" id="SSF55811">
    <property type="entry name" value="Nudix"/>
    <property type="match status" value="1"/>
</dbReference>
<dbReference type="InterPro" id="IPR000086">
    <property type="entry name" value="NUDIX_hydrolase_dom"/>
</dbReference>
<proteinExistence type="predicted"/>
<dbReference type="Pfam" id="PF00293">
    <property type="entry name" value="NUDIX"/>
    <property type="match status" value="1"/>
</dbReference>
<keyword evidence="1" id="KW-0378">Hydrolase</keyword>
<dbReference type="InterPro" id="IPR015797">
    <property type="entry name" value="NUDIX_hydrolase-like_dom_sf"/>
</dbReference>
<sequence length="156" mass="16912">MSGPVPVDRSFIRVKALLIAPNDDRSAHAVSLNLPTAEHPAGYHRLIGGGVELGETHRDAIIREVDEELGATIHDLELLATVENIFRIDGVLGHEVVFVHTGRLDPQPAASGATLTESDGSAVPVMWRPYDDVEEPLPLFPNAVRSILSRAMVVDR</sequence>
<dbReference type="GO" id="GO:0016787">
    <property type="term" value="F:hydrolase activity"/>
    <property type="evidence" value="ECO:0007669"/>
    <property type="project" value="UniProtKB-KW"/>
</dbReference>
<dbReference type="CDD" id="cd04688">
    <property type="entry name" value="NUDIX_Hydrolase"/>
    <property type="match status" value="1"/>
</dbReference>
<dbReference type="RefSeq" id="WP_353647550.1">
    <property type="nucleotide sequence ID" value="NZ_CP159218.1"/>
</dbReference>
<organism evidence="3">
    <name type="scientific">Nakamurella sp. A5-74</name>
    <dbReference type="NCBI Taxonomy" id="3158264"/>
    <lineage>
        <taxon>Bacteria</taxon>
        <taxon>Bacillati</taxon>
        <taxon>Actinomycetota</taxon>
        <taxon>Actinomycetes</taxon>
        <taxon>Nakamurellales</taxon>
        <taxon>Nakamurellaceae</taxon>
        <taxon>Nakamurella</taxon>
    </lineage>
</organism>
<dbReference type="PROSITE" id="PS00893">
    <property type="entry name" value="NUDIX_BOX"/>
    <property type="match status" value="1"/>
</dbReference>
<dbReference type="InterPro" id="IPR020084">
    <property type="entry name" value="NUDIX_hydrolase_CS"/>
</dbReference>
<evidence type="ECO:0000256" key="1">
    <source>
        <dbReference type="ARBA" id="ARBA00022801"/>
    </source>
</evidence>
<feature type="domain" description="Nudix hydrolase" evidence="2">
    <location>
        <begin position="1"/>
        <end position="150"/>
    </location>
</feature>
<gene>
    <name evidence="3" type="ORF">ABLG96_11615</name>
</gene>
<dbReference type="Gene3D" id="3.90.79.10">
    <property type="entry name" value="Nucleoside Triphosphate Pyrophosphohydrolase"/>
    <property type="match status" value="1"/>
</dbReference>
<dbReference type="EMBL" id="CP159218">
    <property type="protein sequence ID" value="XCG61934.1"/>
    <property type="molecule type" value="Genomic_DNA"/>
</dbReference>
<evidence type="ECO:0000259" key="2">
    <source>
        <dbReference type="PROSITE" id="PS51462"/>
    </source>
</evidence>
<dbReference type="PROSITE" id="PS51462">
    <property type="entry name" value="NUDIX"/>
    <property type="match status" value="1"/>
</dbReference>
<dbReference type="AlphaFoldDB" id="A0AAU8DIC0"/>
<protein>
    <submittedName>
        <fullName evidence="3">NUDIX domain-containing protein</fullName>
    </submittedName>
</protein>